<sequence length="264" mass="29081">MAKETFVHKYGEWAFVTGASSGIGKDFALELARTGFNLYLVARREDELSKLKKEIEEVYKVAVTYRAFDLSSTENVNTLITETKDINIGLIVLAAGFGSGGKFTELSLETELNQIDLNCRSVVQLTHHFANRFKLKQKGGIILFGSLVGFQGVAWASTYSATKAFIQSFAEGLYDEFKLIGIDILSVAPGPVNSGFGERAHMSMGLSQSPKGIAKFSLVCLGKKPTVRPGFLSKFLGYSLIVLPKRLRSLILKQIMSDMVFKKK</sequence>
<evidence type="ECO:0000313" key="3">
    <source>
        <dbReference type="EMBL" id="RHX85735.1"/>
    </source>
</evidence>
<dbReference type="EMBL" id="QHCT01000007">
    <property type="protein sequence ID" value="RHX85735.1"/>
    <property type="molecule type" value="Genomic_DNA"/>
</dbReference>
<evidence type="ECO:0000256" key="2">
    <source>
        <dbReference type="ARBA" id="ARBA00023002"/>
    </source>
</evidence>
<dbReference type="GO" id="GO:0016491">
    <property type="term" value="F:oxidoreductase activity"/>
    <property type="evidence" value="ECO:0007669"/>
    <property type="project" value="UniProtKB-KW"/>
</dbReference>
<evidence type="ECO:0000256" key="1">
    <source>
        <dbReference type="ARBA" id="ARBA00022857"/>
    </source>
</evidence>
<dbReference type="OrthoDB" id="9808814at2"/>
<evidence type="ECO:0000313" key="4">
    <source>
        <dbReference type="Proteomes" id="UP000265798"/>
    </source>
</evidence>
<dbReference type="Proteomes" id="UP000265798">
    <property type="component" value="Unassembled WGS sequence"/>
</dbReference>
<protein>
    <submittedName>
        <fullName evidence="3">Short-chain dehydrogenase</fullName>
    </submittedName>
</protein>
<dbReference type="Gene3D" id="3.40.50.720">
    <property type="entry name" value="NAD(P)-binding Rossmann-like Domain"/>
    <property type="match status" value="1"/>
</dbReference>
<accession>A0A396YT35</accession>
<dbReference type="PANTHER" id="PTHR43086:SF2">
    <property type="entry name" value="HYDROXYSTEROID DEHYDROGENASE-LIKE PROTEIN 1"/>
    <property type="match status" value="1"/>
</dbReference>
<dbReference type="InterPro" id="IPR002347">
    <property type="entry name" value="SDR_fam"/>
</dbReference>
<dbReference type="RefSeq" id="WP_118970198.1">
    <property type="nucleotide sequence ID" value="NZ_QHCT01000007.1"/>
</dbReference>
<dbReference type="AlphaFoldDB" id="A0A396YT35"/>
<name>A0A396YT35_9LEPT</name>
<proteinExistence type="predicted"/>
<dbReference type="GO" id="GO:0030497">
    <property type="term" value="P:fatty acid elongation"/>
    <property type="evidence" value="ECO:0007669"/>
    <property type="project" value="TreeGrafter"/>
</dbReference>
<dbReference type="SUPFAM" id="SSF51735">
    <property type="entry name" value="NAD(P)-binding Rossmann-fold domains"/>
    <property type="match status" value="1"/>
</dbReference>
<dbReference type="InterPro" id="IPR036291">
    <property type="entry name" value="NAD(P)-bd_dom_sf"/>
</dbReference>
<gene>
    <name evidence="3" type="ORF">DLM75_19605</name>
</gene>
<dbReference type="PIRSF" id="PIRSF000126">
    <property type="entry name" value="11-beta-HSD1"/>
    <property type="match status" value="1"/>
</dbReference>
<organism evidence="3 4">
    <name type="scientific">Leptospira stimsonii</name>
    <dbReference type="NCBI Taxonomy" id="2202203"/>
    <lineage>
        <taxon>Bacteria</taxon>
        <taxon>Pseudomonadati</taxon>
        <taxon>Spirochaetota</taxon>
        <taxon>Spirochaetia</taxon>
        <taxon>Leptospirales</taxon>
        <taxon>Leptospiraceae</taxon>
        <taxon>Leptospira</taxon>
    </lineage>
</organism>
<reference evidence="4" key="1">
    <citation type="submission" date="2018-05" db="EMBL/GenBank/DDBJ databases">
        <title>Leptospira yasudae sp. nov. and Leptospira stimsonii sp. nov., two pathogenic species of the genus Leptospira isolated from environmental sources.</title>
        <authorList>
            <person name="Casanovas-Massana A."/>
            <person name="Hamond C."/>
            <person name="Santos L.A."/>
            <person name="Hacker K.P."/>
            <person name="Balassiano I."/>
            <person name="Medeiros M.A."/>
            <person name="Reis M.G."/>
            <person name="Ko A.I."/>
            <person name="Wunder E.A."/>
        </authorList>
    </citation>
    <scope>NUCLEOTIDE SEQUENCE [LARGE SCALE GENOMIC DNA]</scope>
    <source>
        <strain evidence="4">Yale</strain>
    </source>
</reference>
<keyword evidence="1" id="KW-0521">NADP</keyword>
<dbReference type="PANTHER" id="PTHR43086">
    <property type="entry name" value="VERY-LONG-CHAIN 3-OXOOACYL-COA REDUCTASE"/>
    <property type="match status" value="1"/>
</dbReference>
<keyword evidence="2" id="KW-0560">Oxidoreductase</keyword>
<dbReference type="Pfam" id="PF00106">
    <property type="entry name" value="adh_short"/>
    <property type="match status" value="1"/>
</dbReference>
<dbReference type="PRINTS" id="PR00081">
    <property type="entry name" value="GDHRDH"/>
</dbReference>
<comment type="caution">
    <text evidence="3">The sequence shown here is derived from an EMBL/GenBank/DDBJ whole genome shotgun (WGS) entry which is preliminary data.</text>
</comment>